<reference evidence="1 2" key="1">
    <citation type="submission" date="2019-03" db="EMBL/GenBank/DDBJ databases">
        <title>Deep-cultivation of Planctomycetes and their phenomic and genomic characterization uncovers novel biology.</title>
        <authorList>
            <person name="Wiegand S."/>
            <person name="Jogler M."/>
            <person name="Boedeker C."/>
            <person name="Pinto D."/>
            <person name="Vollmers J."/>
            <person name="Rivas-Marin E."/>
            <person name="Kohn T."/>
            <person name="Peeters S.H."/>
            <person name="Heuer A."/>
            <person name="Rast P."/>
            <person name="Oberbeckmann S."/>
            <person name="Bunk B."/>
            <person name="Jeske O."/>
            <person name="Meyerdierks A."/>
            <person name="Storesund J.E."/>
            <person name="Kallscheuer N."/>
            <person name="Luecker S."/>
            <person name="Lage O.M."/>
            <person name="Pohl T."/>
            <person name="Merkel B.J."/>
            <person name="Hornburger P."/>
            <person name="Mueller R.-W."/>
            <person name="Bruemmer F."/>
            <person name="Labrenz M."/>
            <person name="Spormann A.M."/>
            <person name="Op den Camp H."/>
            <person name="Overmann J."/>
            <person name="Amann R."/>
            <person name="Jetten M.S.M."/>
            <person name="Mascher T."/>
            <person name="Medema M.H."/>
            <person name="Devos D.P."/>
            <person name="Kaster A.-K."/>
            <person name="Ovreas L."/>
            <person name="Rohde M."/>
            <person name="Galperin M.Y."/>
            <person name="Jogler C."/>
        </authorList>
    </citation>
    <scope>NUCLEOTIDE SEQUENCE [LARGE SCALE GENOMIC DNA]</scope>
    <source>
        <strain evidence="1 2">Enr10</strain>
    </source>
</reference>
<sequence>MFTQSPYLSDIVRICRERPCCIKESPDKWHNLDNYVNLDQLHSLYTLCRAVARSFLSQNLRFWTNYHFF</sequence>
<accession>A0A517QGI2</accession>
<evidence type="ECO:0000313" key="1">
    <source>
        <dbReference type="EMBL" id="QDT30743.1"/>
    </source>
</evidence>
<protein>
    <submittedName>
        <fullName evidence="1">Uncharacterized protein</fullName>
    </submittedName>
</protein>
<evidence type="ECO:0000313" key="2">
    <source>
        <dbReference type="Proteomes" id="UP000315647"/>
    </source>
</evidence>
<dbReference type="Proteomes" id="UP000315647">
    <property type="component" value="Chromosome"/>
</dbReference>
<organism evidence="1 2">
    <name type="scientific">Gimesia panareensis</name>
    <dbReference type="NCBI Taxonomy" id="2527978"/>
    <lineage>
        <taxon>Bacteria</taxon>
        <taxon>Pseudomonadati</taxon>
        <taxon>Planctomycetota</taxon>
        <taxon>Planctomycetia</taxon>
        <taxon>Planctomycetales</taxon>
        <taxon>Planctomycetaceae</taxon>
        <taxon>Gimesia</taxon>
    </lineage>
</organism>
<name>A0A518AGF3_9PLAN</name>
<gene>
    <name evidence="1" type="ORF">Enr10x_61110</name>
</gene>
<accession>A0A518AGF3</accession>
<dbReference type="AlphaFoldDB" id="A0A518AGF3"/>
<proteinExistence type="predicted"/>
<keyword evidence="2" id="KW-1185">Reference proteome</keyword>
<dbReference type="EMBL" id="CP037421">
    <property type="protein sequence ID" value="QDT30743.1"/>
    <property type="molecule type" value="Genomic_DNA"/>
</dbReference>